<name>A0A382HYS9_9ZZZZ</name>
<gene>
    <name evidence="3" type="ORF">METZ01_LOCUS245418</name>
</gene>
<dbReference type="Gene3D" id="2.120.10.30">
    <property type="entry name" value="TolB, C-terminal domain"/>
    <property type="match status" value="1"/>
</dbReference>
<dbReference type="PANTHER" id="PTHR47572">
    <property type="entry name" value="LIPOPROTEIN-RELATED"/>
    <property type="match status" value="1"/>
</dbReference>
<dbReference type="InterPro" id="IPR013658">
    <property type="entry name" value="SGL"/>
</dbReference>
<dbReference type="EMBL" id="UINC01064166">
    <property type="protein sequence ID" value="SVB92564.1"/>
    <property type="molecule type" value="Genomic_DNA"/>
</dbReference>
<dbReference type="PANTHER" id="PTHR47572:SF4">
    <property type="entry name" value="LACTONASE DRP35"/>
    <property type="match status" value="1"/>
</dbReference>
<organism evidence="3">
    <name type="scientific">marine metagenome</name>
    <dbReference type="NCBI Taxonomy" id="408172"/>
    <lineage>
        <taxon>unclassified sequences</taxon>
        <taxon>metagenomes</taxon>
        <taxon>ecological metagenomes</taxon>
    </lineage>
</organism>
<reference evidence="3" key="1">
    <citation type="submission" date="2018-05" db="EMBL/GenBank/DDBJ databases">
        <authorList>
            <person name="Lanie J.A."/>
            <person name="Ng W.-L."/>
            <person name="Kazmierczak K.M."/>
            <person name="Andrzejewski T.M."/>
            <person name="Davidsen T.M."/>
            <person name="Wayne K.J."/>
            <person name="Tettelin H."/>
            <person name="Glass J.I."/>
            <person name="Rusch D."/>
            <person name="Podicherti R."/>
            <person name="Tsui H.-C.T."/>
            <person name="Winkler M.E."/>
        </authorList>
    </citation>
    <scope>NUCLEOTIDE SEQUENCE</scope>
</reference>
<dbReference type="Pfam" id="PF08450">
    <property type="entry name" value="SGL"/>
    <property type="match status" value="1"/>
</dbReference>
<evidence type="ECO:0000313" key="3">
    <source>
        <dbReference type="EMBL" id="SVB92564.1"/>
    </source>
</evidence>
<sequence length="303" mass="33848">MPDQLQEVIESNQPEQLGTGFVFTEGPLWHPEGYWLFVDLFREPAIIYRLRTSGQMETVREPSGMTNGMTLDLQGRLVMCEMETRQITRMEPDGSIAVLADRWEGKRLHRPNDIVGHSNGNLYFTNPSGRVEPSEREIDFAGIHCIAPDGTVTAVVTNTMYPNGLAFSPDERTLYVANTRKDNDCQQEKERGEVCTHQFINAYDIAPDGTATSGRLFANMHSAEDGVPDGMKVDMEGRVYCTGPEGVWVFDSQGNHLGIIRLTEIPANCAWGGPDNQTMFFTARHSIFTMRMKTPGTPIPQQG</sequence>
<accession>A0A382HYS9</accession>
<dbReference type="SUPFAM" id="SSF63829">
    <property type="entry name" value="Calcium-dependent phosphotriesterase"/>
    <property type="match status" value="1"/>
</dbReference>
<evidence type="ECO:0000259" key="2">
    <source>
        <dbReference type="Pfam" id="PF08450"/>
    </source>
</evidence>
<evidence type="ECO:0000256" key="1">
    <source>
        <dbReference type="ARBA" id="ARBA00022801"/>
    </source>
</evidence>
<keyword evidence="1" id="KW-0378">Hydrolase</keyword>
<dbReference type="InterPro" id="IPR011042">
    <property type="entry name" value="6-blade_b-propeller_TolB-like"/>
</dbReference>
<proteinExistence type="predicted"/>
<dbReference type="GO" id="GO:0016787">
    <property type="term" value="F:hydrolase activity"/>
    <property type="evidence" value="ECO:0007669"/>
    <property type="project" value="UniProtKB-KW"/>
</dbReference>
<dbReference type="InterPro" id="IPR051262">
    <property type="entry name" value="SMP-30/CGR1_Lactonase"/>
</dbReference>
<protein>
    <recommendedName>
        <fullName evidence="2">SMP-30/Gluconolactonase/LRE-like region domain-containing protein</fullName>
    </recommendedName>
</protein>
<dbReference type="AlphaFoldDB" id="A0A382HYS9"/>
<feature type="domain" description="SMP-30/Gluconolactonase/LRE-like region" evidence="2">
    <location>
        <begin position="23"/>
        <end position="283"/>
    </location>
</feature>